<feature type="transmembrane region" description="Helical" evidence="1">
    <location>
        <begin position="46"/>
        <end position="65"/>
    </location>
</feature>
<comment type="caution">
    <text evidence="2">The sequence shown here is derived from an EMBL/GenBank/DDBJ whole genome shotgun (WGS) entry which is preliminary data.</text>
</comment>
<protein>
    <submittedName>
        <fullName evidence="2">Uncharacterized protein</fullName>
    </submittedName>
</protein>
<keyword evidence="1" id="KW-0472">Membrane</keyword>
<proteinExistence type="predicted"/>
<sequence>QLKNFRVRGSIYFAEHVNFNALAHIFAGLGIAWLVSLSWHYAIPPLVAGAIFLVASIAMHVHAYTHGEF</sequence>
<dbReference type="EMBL" id="BARV01022378">
    <property type="protein sequence ID" value="GAI19697.1"/>
    <property type="molecule type" value="Genomic_DNA"/>
</dbReference>
<organism evidence="2">
    <name type="scientific">marine sediment metagenome</name>
    <dbReference type="NCBI Taxonomy" id="412755"/>
    <lineage>
        <taxon>unclassified sequences</taxon>
        <taxon>metagenomes</taxon>
        <taxon>ecological metagenomes</taxon>
    </lineage>
</organism>
<evidence type="ECO:0000256" key="1">
    <source>
        <dbReference type="SAM" id="Phobius"/>
    </source>
</evidence>
<accession>X1LJZ8</accession>
<gene>
    <name evidence="2" type="ORF">S06H3_36913</name>
</gene>
<name>X1LJZ8_9ZZZZ</name>
<reference evidence="2" key="1">
    <citation type="journal article" date="2014" name="Front. Microbiol.">
        <title>High frequency of phylogenetically diverse reductive dehalogenase-homologous genes in deep subseafloor sedimentary metagenomes.</title>
        <authorList>
            <person name="Kawai M."/>
            <person name="Futagami T."/>
            <person name="Toyoda A."/>
            <person name="Takaki Y."/>
            <person name="Nishi S."/>
            <person name="Hori S."/>
            <person name="Arai W."/>
            <person name="Tsubouchi T."/>
            <person name="Morono Y."/>
            <person name="Uchiyama I."/>
            <person name="Ito T."/>
            <person name="Fujiyama A."/>
            <person name="Inagaki F."/>
            <person name="Takami H."/>
        </authorList>
    </citation>
    <scope>NUCLEOTIDE SEQUENCE</scope>
    <source>
        <strain evidence="2">Expedition CK06-06</strain>
    </source>
</reference>
<feature type="non-terminal residue" evidence="2">
    <location>
        <position position="1"/>
    </location>
</feature>
<dbReference type="AlphaFoldDB" id="X1LJZ8"/>
<evidence type="ECO:0000313" key="2">
    <source>
        <dbReference type="EMBL" id="GAI19697.1"/>
    </source>
</evidence>
<keyword evidence="1" id="KW-1133">Transmembrane helix</keyword>
<feature type="transmembrane region" description="Helical" evidence="1">
    <location>
        <begin position="21"/>
        <end position="40"/>
    </location>
</feature>
<keyword evidence="1" id="KW-0812">Transmembrane</keyword>